<proteinExistence type="inferred from homology"/>
<evidence type="ECO:0000256" key="6">
    <source>
        <dbReference type="ARBA" id="ARBA00023316"/>
    </source>
</evidence>
<keyword evidence="3 7" id="KW-1133">Transmembrane helix</keyword>
<evidence type="ECO:0000256" key="3">
    <source>
        <dbReference type="ARBA" id="ARBA00022989"/>
    </source>
</evidence>
<dbReference type="Gene3D" id="3.30.1490.480">
    <property type="entry name" value="Endolytic murein transglycosylase"/>
    <property type="match status" value="1"/>
</dbReference>
<dbReference type="EC" id="4.2.2.29" evidence="7"/>
<feature type="region of interest" description="Disordered" evidence="8">
    <location>
        <begin position="318"/>
        <end position="378"/>
    </location>
</feature>
<keyword evidence="4 7" id="KW-0472">Membrane</keyword>
<comment type="function">
    <text evidence="7">Functions as a peptidoglycan terminase that cleaves nascent peptidoglycan strands endolytically to terminate their elongation.</text>
</comment>
<reference evidence="9" key="1">
    <citation type="submission" date="2022-05" db="EMBL/GenBank/DDBJ databases">
        <authorList>
            <person name="Pankratov T."/>
        </authorList>
    </citation>
    <scope>NUCLEOTIDE SEQUENCE</scope>
    <source>
        <strain evidence="9">BP6-180914</strain>
    </source>
</reference>
<comment type="catalytic activity">
    <reaction evidence="7">
        <text>a peptidoglycan chain = a peptidoglycan chain with N-acetyl-1,6-anhydromuramyl-[peptide] at the reducing end + a peptidoglycan chain with N-acetylglucosamine at the non-reducing end.</text>
        <dbReference type="EC" id="4.2.2.29"/>
    </reaction>
</comment>
<accession>A0AA41YTV5</accession>
<evidence type="ECO:0000313" key="9">
    <source>
        <dbReference type="EMBL" id="MCW6508064.1"/>
    </source>
</evidence>
<dbReference type="Proteomes" id="UP001165667">
    <property type="component" value="Unassembled WGS sequence"/>
</dbReference>
<comment type="similarity">
    <text evidence="7">Belongs to the transglycosylase MltG family.</text>
</comment>
<dbReference type="GO" id="GO:0008932">
    <property type="term" value="F:lytic endotransglycosylase activity"/>
    <property type="evidence" value="ECO:0007669"/>
    <property type="project" value="UniProtKB-UniRule"/>
</dbReference>
<dbReference type="InterPro" id="IPR003770">
    <property type="entry name" value="MLTG-like"/>
</dbReference>
<organism evidence="9 10">
    <name type="scientific">Lichenifustis flavocetrariae</name>
    <dbReference type="NCBI Taxonomy" id="2949735"/>
    <lineage>
        <taxon>Bacteria</taxon>
        <taxon>Pseudomonadati</taxon>
        <taxon>Pseudomonadota</taxon>
        <taxon>Alphaproteobacteria</taxon>
        <taxon>Hyphomicrobiales</taxon>
        <taxon>Lichenihabitantaceae</taxon>
        <taxon>Lichenifustis</taxon>
    </lineage>
</organism>
<dbReference type="EMBL" id="JAMOIM010000004">
    <property type="protein sequence ID" value="MCW6508064.1"/>
    <property type="molecule type" value="Genomic_DNA"/>
</dbReference>
<dbReference type="PANTHER" id="PTHR30518">
    <property type="entry name" value="ENDOLYTIC MUREIN TRANSGLYCOSYLASE"/>
    <property type="match status" value="1"/>
</dbReference>
<evidence type="ECO:0000256" key="7">
    <source>
        <dbReference type="HAMAP-Rule" id="MF_02065"/>
    </source>
</evidence>
<dbReference type="CDD" id="cd08010">
    <property type="entry name" value="MltG_like"/>
    <property type="match status" value="1"/>
</dbReference>
<evidence type="ECO:0000256" key="4">
    <source>
        <dbReference type="ARBA" id="ARBA00023136"/>
    </source>
</evidence>
<dbReference type="Gene3D" id="3.30.160.60">
    <property type="entry name" value="Classic Zinc Finger"/>
    <property type="match status" value="1"/>
</dbReference>
<dbReference type="GO" id="GO:0009252">
    <property type="term" value="P:peptidoglycan biosynthetic process"/>
    <property type="evidence" value="ECO:0007669"/>
    <property type="project" value="UniProtKB-UniRule"/>
</dbReference>
<evidence type="ECO:0000256" key="8">
    <source>
        <dbReference type="SAM" id="MobiDB-lite"/>
    </source>
</evidence>
<dbReference type="Pfam" id="PF02618">
    <property type="entry name" value="YceG"/>
    <property type="match status" value="1"/>
</dbReference>
<dbReference type="GO" id="GO:0071555">
    <property type="term" value="P:cell wall organization"/>
    <property type="evidence" value="ECO:0007669"/>
    <property type="project" value="UniProtKB-KW"/>
</dbReference>
<keyword evidence="7" id="KW-0997">Cell inner membrane</keyword>
<dbReference type="HAMAP" id="MF_02065">
    <property type="entry name" value="MltG"/>
    <property type="match status" value="1"/>
</dbReference>
<sequence>MSGVLSFLIVVVVVAVIGWSFLSEKITAPGPLPADKTVNIPKGDDVELTLEENGVIDNAMLMKATLLLERSRGSVKAGEYLFKQNASLQDVIDTLISGKQVLHALTIPEGLTSQQVVDRMRENDVLVGDLKAVPPEGSLMPDTYKFARGTTREQLVRTMQQEERKVVSDVWAHRTSDTVIRSPYELVTLASIVEKETGKADERPRVAGVFINRLSRNIPLQSDPTIVYGLVGGKGTLGRGILKSEVDQKTPYNTYAIVGLPPGPIANPGKAALEAVASPSRTKELYFVADGTGGHAFAETLDQHRANVLRWRQIERDAKDKVAPDAAGSVPPAPGTTPGAVPKNQRGDAGQDGNVFGDLLPTGNAASGSRSPDRFAAMPLPVMGDTNFASSGAKAAAASQANPFDDLDIEVDGVRSKEAPPVFADTDTEADTTPGPAASQMTFALSAQRQAEMRARESAYGLPAASSTLQPDRVQTAAAPEAAPPLPGGKVRIFDASEGTPLDPLRDHSYDLMTAKSVPALKALPPMPAGMAR</sequence>
<keyword evidence="5 7" id="KW-0456">Lyase</keyword>
<comment type="caution">
    <text evidence="9">The sequence shown here is derived from an EMBL/GenBank/DDBJ whole genome shotgun (WGS) entry which is preliminary data.</text>
</comment>
<evidence type="ECO:0000256" key="1">
    <source>
        <dbReference type="ARBA" id="ARBA00022475"/>
    </source>
</evidence>
<name>A0AA41YTV5_9HYPH</name>
<keyword evidence="2 7" id="KW-0812">Transmembrane</keyword>
<keyword evidence="6 7" id="KW-0961">Cell wall biogenesis/degradation</keyword>
<feature type="site" description="Important for catalytic activity" evidence="7">
    <location>
        <position position="196"/>
    </location>
</feature>
<gene>
    <name evidence="7 9" type="primary">mltG</name>
    <name evidence="9" type="ORF">M8523_08520</name>
</gene>
<protein>
    <recommendedName>
        <fullName evidence="7">Endolytic murein transglycosylase</fullName>
        <ecNumber evidence="7">4.2.2.29</ecNumber>
    </recommendedName>
    <alternativeName>
        <fullName evidence="7">Peptidoglycan lytic transglycosylase</fullName>
    </alternativeName>
    <alternativeName>
        <fullName evidence="7">Peptidoglycan polymerization terminase</fullName>
    </alternativeName>
</protein>
<dbReference type="NCBIfam" id="TIGR00247">
    <property type="entry name" value="endolytic transglycosylase MltG"/>
    <property type="match status" value="1"/>
</dbReference>
<keyword evidence="1 7" id="KW-1003">Cell membrane</keyword>
<dbReference type="PANTHER" id="PTHR30518:SF2">
    <property type="entry name" value="ENDOLYTIC MUREIN TRANSGLYCOSYLASE"/>
    <property type="match status" value="1"/>
</dbReference>
<dbReference type="RefSeq" id="WP_282584414.1">
    <property type="nucleotide sequence ID" value="NZ_JAMOIM010000004.1"/>
</dbReference>
<dbReference type="GO" id="GO:0005886">
    <property type="term" value="C:plasma membrane"/>
    <property type="evidence" value="ECO:0007669"/>
    <property type="project" value="UniProtKB-UniRule"/>
</dbReference>
<evidence type="ECO:0000313" key="10">
    <source>
        <dbReference type="Proteomes" id="UP001165667"/>
    </source>
</evidence>
<evidence type="ECO:0000256" key="5">
    <source>
        <dbReference type="ARBA" id="ARBA00023239"/>
    </source>
</evidence>
<dbReference type="AlphaFoldDB" id="A0AA41YTV5"/>
<evidence type="ECO:0000256" key="2">
    <source>
        <dbReference type="ARBA" id="ARBA00022692"/>
    </source>
</evidence>
<keyword evidence="10" id="KW-1185">Reference proteome</keyword>
<feature type="region of interest" description="Disordered" evidence="8">
    <location>
        <begin position="463"/>
        <end position="490"/>
    </location>
</feature>